<accession>A0A1W5C934</accession>
<dbReference type="EMBL" id="AAAB01008823">
    <property type="protein sequence ID" value="EAA05496.2"/>
    <property type="molecule type" value="Genomic_DNA"/>
</dbReference>
<sequence length="126" mass="14788">MNMGVTQYKPYEVVKKPVENKIIYCVNKTPYRNTEYLMTIFDLKDVFFPYISLEVCRRVLNALDINLFIGNSLQYQALQEAGRTNVDKMPMIQVTDVMTYMPQLQYMIRSSNLNQESQANKRARIS</sequence>
<organism evidence="1">
    <name type="scientific">Anopheles gambiae</name>
    <name type="common">African malaria mosquito</name>
    <dbReference type="NCBI Taxonomy" id="7165"/>
    <lineage>
        <taxon>Eukaryota</taxon>
        <taxon>Metazoa</taxon>
        <taxon>Ecdysozoa</taxon>
        <taxon>Arthropoda</taxon>
        <taxon>Hexapoda</taxon>
        <taxon>Insecta</taxon>
        <taxon>Pterygota</taxon>
        <taxon>Neoptera</taxon>
        <taxon>Endopterygota</taxon>
        <taxon>Diptera</taxon>
        <taxon>Nematocera</taxon>
        <taxon>Culicoidea</taxon>
        <taxon>Culicidae</taxon>
        <taxon>Anophelinae</taxon>
        <taxon>Anopheles</taxon>
    </lineage>
</organism>
<proteinExistence type="predicted"/>
<comment type="caution">
    <text evidence="1">The sequence shown here is derived from an EMBL/GenBank/DDBJ whole genome shotgun (WGS) entry which is preliminary data.</text>
</comment>
<reference evidence="1" key="2">
    <citation type="submission" date="2002-03" db="EMBL/GenBank/DDBJ databases">
        <authorList>
            <consortium name="The Anopheles Genome Sequencing Consortium"/>
        </authorList>
    </citation>
    <scope>NUCLEOTIDE SEQUENCE</scope>
    <source>
        <strain evidence="1">PEST</strain>
    </source>
</reference>
<dbReference type="InParanoid" id="A0A1W5C934"/>
<protein>
    <submittedName>
        <fullName evidence="1">AGAP010889-PA</fullName>
    </submittedName>
</protein>
<dbReference type="VEuPathDB" id="VectorBase:AGAP028616"/>
<reference evidence="1" key="5">
    <citation type="submission" date="2011-05" db="EMBL/GenBank/DDBJ databases">
        <authorList>
            <consortium name="VectorBase"/>
        </authorList>
    </citation>
    <scope>NUCLEOTIDE SEQUENCE</scope>
    <source>
        <strain evidence="1">PEST</strain>
    </source>
</reference>
<reference evidence="1" key="3">
    <citation type="journal article" date="2004" name="Trends Parasitol.">
        <title>The Anopheles gambiae genome: an update.</title>
        <authorList>
            <person name="Mongin E."/>
            <person name="Louis C."/>
            <person name="Holt R.A."/>
            <person name="Birney E."/>
            <person name="Collins F.H."/>
        </authorList>
    </citation>
    <scope>NUCLEOTIDE SEQUENCE</scope>
    <source>
        <strain evidence="1">PEST</strain>
    </source>
</reference>
<reference evidence="1" key="4">
    <citation type="journal article" date="2007" name="Genome Biol.">
        <title>Update of the Anopheles gambiae PEST genome assembly.</title>
        <authorList>
            <person name="Sharakhova M.V."/>
            <person name="Hammond M.P."/>
            <person name="Lobo N.F."/>
            <person name="Krzywinski J."/>
            <person name="Unger M.F."/>
            <person name="Hillenmeyer M.E."/>
            <person name="Bruggner R.V."/>
            <person name="Birney E."/>
            <person name="Collins F.H."/>
        </authorList>
    </citation>
    <scope>NUCLEOTIDE SEQUENCE</scope>
    <source>
        <strain evidence="1">PEST</strain>
    </source>
</reference>
<dbReference type="PaxDb" id="7165-AGAP010889-PA"/>
<gene>
    <name evidence="1" type="ORF">AgaP_AGAP010889</name>
</gene>
<evidence type="ECO:0000313" key="1">
    <source>
        <dbReference type="EMBL" id="EAA05496.2"/>
    </source>
</evidence>
<dbReference type="eggNOG" id="ENOG502TAZE">
    <property type="taxonomic scope" value="Eukaryota"/>
</dbReference>
<dbReference type="VEuPathDB" id="VectorBase:AGAMI1_014885"/>
<name>A0A1W5C934_ANOGA</name>
<reference evidence="1" key="1">
    <citation type="journal article" date="2002" name="Science">
        <title>The genome sequence of the malaria mosquito Anopheles gambiae.</title>
        <authorList>
            <person name="Holt R.A."/>
            <person name="Subramanian G.M."/>
            <person name="Halpern A."/>
            <person name="Sutton G.G."/>
            <person name="Charlab R."/>
            <person name="Nusskern D.R."/>
            <person name="Wincker P."/>
            <person name="Clark A.G."/>
            <person name="Ribeiro J.M."/>
            <person name="Wides R."/>
            <person name="Salzberg S.L."/>
            <person name="Loftus B."/>
            <person name="Yandell M."/>
            <person name="Majoros W.H."/>
            <person name="Rusch D.B."/>
            <person name="Lai Z."/>
            <person name="Kraft C.L."/>
            <person name="Abril J.F."/>
            <person name="Anthouard V."/>
            <person name="Arensburger P."/>
            <person name="Atkinson P.W."/>
            <person name="Baden H."/>
            <person name="de Berardinis V."/>
            <person name="Baldwin D."/>
            <person name="Benes V."/>
            <person name="Biedler J."/>
            <person name="Blass C."/>
            <person name="Bolanos R."/>
            <person name="Boscus D."/>
            <person name="Barnstead M."/>
            <person name="Cai S."/>
            <person name="Center A."/>
            <person name="Chaturverdi K."/>
            <person name="Christophides G.K."/>
            <person name="Chrystal M.A."/>
            <person name="Clamp M."/>
            <person name="Cravchik A."/>
            <person name="Curwen V."/>
            <person name="Dana A."/>
            <person name="Delcher A."/>
            <person name="Dew I."/>
            <person name="Evans C.A."/>
            <person name="Flanigan M."/>
            <person name="Grundschober-Freimoser A."/>
            <person name="Friedli L."/>
            <person name="Gu Z."/>
            <person name="Guan P."/>
            <person name="Guigo R."/>
            <person name="Hillenmeyer M.E."/>
            <person name="Hladun S.L."/>
            <person name="Hogan J.R."/>
            <person name="Hong Y.S."/>
            <person name="Hoover J."/>
            <person name="Jaillon O."/>
            <person name="Ke Z."/>
            <person name="Kodira C."/>
            <person name="Kokoza E."/>
            <person name="Koutsos A."/>
            <person name="Letunic I."/>
            <person name="Levitsky A."/>
            <person name="Liang Y."/>
            <person name="Lin J.J."/>
            <person name="Lobo N.F."/>
            <person name="Lopez J.R."/>
            <person name="Malek J.A."/>
            <person name="McIntosh T.C."/>
            <person name="Meister S."/>
            <person name="Miller J."/>
            <person name="Mobarry C."/>
            <person name="Mongin E."/>
            <person name="Murphy S.D."/>
            <person name="O'Brochta D.A."/>
            <person name="Pfannkoch C."/>
            <person name="Qi R."/>
            <person name="Regier M.A."/>
            <person name="Remington K."/>
            <person name="Shao H."/>
            <person name="Sharakhova M.V."/>
            <person name="Sitter C.D."/>
            <person name="Shetty J."/>
            <person name="Smith T.J."/>
            <person name="Strong R."/>
            <person name="Sun J."/>
            <person name="Thomasova D."/>
            <person name="Ton L.Q."/>
            <person name="Topalis P."/>
            <person name="Tu Z."/>
            <person name="Unger M.F."/>
            <person name="Walenz B."/>
            <person name="Wang A."/>
            <person name="Wang J."/>
            <person name="Wang M."/>
            <person name="Wang X."/>
            <person name="Woodford K.J."/>
            <person name="Wortman J.R."/>
            <person name="Wu M."/>
            <person name="Yao A."/>
            <person name="Zdobnov E.M."/>
            <person name="Zhang H."/>
            <person name="Zhao Q."/>
            <person name="Zhao S."/>
            <person name="Zhu S.C."/>
            <person name="Zhimulev I."/>
            <person name="Coluzzi M."/>
            <person name="della Torre A."/>
            <person name="Roth C.W."/>
            <person name="Louis C."/>
            <person name="Kalush F."/>
            <person name="Mural R.J."/>
            <person name="Myers E.W."/>
            <person name="Adams M.D."/>
            <person name="Smith H.O."/>
            <person name="Broder S."/>
            <person name="Gardner M.J."/>
            <person name="Fraser C.M."/>
            <person name="Birney E."/>
            <person name="Bork P."/>
            <person name="Brey P.T."/>
            <person name="Venter J.C."/>
            <person name="Weissenbach J."/>
            <person name="Kafatos F.C."/>
            <person name="Collins F.H."/>
            <person name="Hoffman S.L."/>
        </authorList>
    </citation>
    <scope>NUCLEOTIDE SEQUENCE [LARGE SCALE GENOMIC DNA]</scope>
    <source>
        <strain evidence="1">PEST</strain>
    </source>
</reference>
<dbReference type="AlphaFoldDB" id="A0A1W5C934"/>